<dbReference type="Proteomes" id="UP000504637">
    <property type="component" value="Unplaced"/>
</dbReference>
<evidence type="ECO:0000313" key="2">
    <source>
        <dbReference type="Proteomes" id="UP000504637"/>
    </source>
</evidence>
<keyword evidence="2" id="KW-1185">Reference proteome</keyword>
<feature type="compositionally biased region" description="Basic and acidic residues" evidence="1">
    <location>
        <begin position="186"/>
        <end position="195"/>
    </location>
</feature>
<dbReference type="AlphaFoldDB" id="A0A6J3LS80"/>
<feature type="compositionally biased region" description="Basic and acidic residues" evidence="1">
    <location>
        <begin position="63"/>
        <end position="74"/>
    </location>
</feature>
<feature type="region of interest" description="Disordered" evidence="1">
    <location>
        <begin position="52"/>
        <end position="74"/>
    </location>
</feature>
<dbReference type="RefSeq" id="XP_033455696.1">
    <property type="nucleotide sequence ID" value="XM_033609000.1"/>
</dbReference>
<reference evidence="3" key="1">
    <citation type="submission" date="2020-01" db="EMBL/GenBank/DDBJ databases">
        <authorList>
            <consortium name="DOE Joint Genome Institute"/>
            <person name="Haridas S."/>
            <person name="Albert R."/>
            <person name="Binder M."/>
            <person name="Bloem J."/>
            <person name="Labutti K."/>
            <person name="Salamov A."/>
            <person name="Andreopoulos B."/>
            <person name="Baker S.E."/>
            <person name="Barry K."/>
            <person name="Bills G."/>
            <person name="Bluhm B.H."/>
            <person name="Cannon C."/>
            <person name="Castanera R."/>
            <person name="Culley D.E."/>
            <person name="Daum C."/>
            <person name="Ezra D."/>
            <person name="Gonzalez J.B."/>
            <person name="Henrissat B."/>
            <person name="Kuo A."/>
            <person name="Liang C."/>
            <person name="Lipzen A."/>
            <person name="Lutzoni F."/>
            <person name="Magnuson J."/>
            <person name="Mondo S."/>
            <person name="Nolan M."/>
            <person name="Ohm R."/>
            <person name="Pangilinan J."/>
            <person name="Park H.-J."/>
            <person name="Ramirez L."/>
            <person name="Alfaro M."/>
            <person name="Sun H."/>
            <person name="Tritt A."/>
            <person name="Yoshinaga Y."/>
            <person name="Zwiers L.-H."/>
            <person name="Turgeon B.G."/>
            <person name="Goodwin S.B."/>
            <person name="Spatafora J.W."/>
            <person name="Crous P.W."/>
            <person name="Grigoriev I.V."/>
        </authorList>
    </citation>
    <scope>NUCLEOTIDE SEQUENCE</scope>
    <source>
        <strain evidence="3">CBS 342.82</strain>
    </source>
</reference>
<name>A0A6J3LS80_9PEZI</name>
<feature type="compositionally biased region" description="Polar residues" evidence="1">
    <location>
        <begin position="151"/>
        <end position="161"/>
    </location>
</feature>
<reference evidence="3" key="2">
    <citation type="submission" date="2020-04" db="EMBL/GenBank/DDBJ databases">
        <authorList>
            <consortium name="NCBI Genome Project"/>
        </authorList>
    </citation>
    <scope>NUCLEOTIDE SEQUENCE</scope>
    <source>
        <strain evidence="3">CBS 342.82</strain>
    </source>
</reference>
<feature type="region of interest" description="Disordered" evidence="1">
    <location>
        <begin position="122"/>
        <end position="195"/>
    </location>
</feature>
<proteinExistence type="predicted"/>
<sequence length="195" mass="22270">MCIFRMYIMGVGGRRLFSKFETMGDYRIWNSRLVEYLGIPVVMSSRRQIAQSHPARRRLSSQLRKDTQADHTWTEDTSPVCPLLSASFIHRHLAPSNQKCPKQTFSPLRSRSMTRSVFLPSTHTHTHARKGNNSQIPPNLHGTSEKEGRTNKAQSRNPTRSINHKSNRNDAFVRWQAGRRAGRQAGRQDHGPGRG</sequence>
<accession>A0A6J3LS80</accession>
<dbReference type="GeneID" id="54366801"/>
<evidence type="ECO:0000313" key="3">
    <source>
        <dbReference type="RefSeq" id="XP_033455696.1"/>
    </source>
</evidence>
<protein>
    <submittedName>
        <fullName evidence="3">Uncharacterized protein</fullName>
    </submittedName>
</protein>
<reference evidence="3" key="3">
    <citation type="submission" date="2025-08" db="UniProtKB">
        <authorList>
            <consortium name="RefSeq"/>
        </authorList>
    </citation>
    <scope>IDENTIFICATION</scope>
    <source>
        <strain evidence="3">CBS 342.82</strain>
    </source>
</reference>
<evidence type="ECO:0000256" key="1">
    <source>
        <dbReference type="SAM" id="MobiDB-lite"/>
    </source>
</evidence>
<gene>
    <name evidence="3" type="ORF">K489DRAFT_87934</name>
</gene>
<organism evidence="3">
    <name type="scientific">Dissoconium aciculare CBS 342.82</name>
    <dbReference type="NCBI Taxonomy" id="1314786"/>
    <lineage>
        <taxon>Eukaryota</taxon>
        <taxon>Fungi</taxon>
        <taxon>Dikarya</taxon>
        <taxon>Ascomycota</taxon>
        <taxon>Pezizomycotina</taxon>
        <taxon>Dothideomycetes</taxon>
        <taxon>Dothideomycetidae</taxon>
        <taxon>Mycosphaerellales</taxon>
        <taxon>Dissoconiaceae</taxon>
        <taxon>Dissoconium</taxon>
    </lineage>
</organism>
<feature type="compositionally biased region" description="Low complexity" evidence="1">
    <location>
        <begin position="176"/>
        <end position="185"/>
    </location>
</feature>